<evidence type="ECO:0000313" key="6">
    <source>
        <dbReference type="Proteomes" id="UP000807825"/>
    </source>
</evidence>
<evidence type="ECO:0000256" key="3">
    <source>
        <dbReference type="ARBA" id="ARBA00023239"/>
    </source>
</evidence>
<gene>
    <name evidence="5" type="ORF">HY912_24175</name>
</gene>
<reference evidence="5" key="1">
    <citation type="submission" date="2020-07" db="EMBL/GenBank/DDBJ databases">
        <title>Huge and variable diversity of episymbiotic CPR bacteria and DPANN archaea in groundwater ecosystems.</title>
        <authorList>
            <person name="He C.Y."/>
            <person name="Keren R."/>
            <person name="Whittaker M."/>
            <person name="Farag I.F."/>
            <person name="Doudna J."/>
            <person name="Cate J.H.D."/>
            <person name="Banfield J.F."/>
        </authorList>
    </citation>
    <scope>NUCLEOTIDE SEQUENCE</scope>
    <source>
        <strain evidence="5">NC_groundwater_1664_Pr3_B-0.1um_52_9</strain>
    </source>
</reference>
<keyword evidence="3" id="KW-0456">Lyase</keyword>
<comment type="caution">
    <text evidence="5">The sequence shown here is derived from an EMBL/GenBank/DDBJ whole genome shotgun (WGS) entry which is preliminary data.</text>
</comment>
<dbReference type="PANTHER" id="PTHR10067:SF17">
    <property type="entry name" value="PHOSPHATIDYLSERINE DECARBOXYLASE PROENZYME 2"/>
    <property type="match status" value="1"/>
</dbReference>
<sequence length="345" mass="38362">MKAIPHQYVERETGRICTEKLIGDKAIQLLYSVAREKAPLVFRALTSARISSLIASARYDSSVHDWTKVSMQRCGLDLSECIDSQKLNTARKIFERKIRYWEYRPMPEDNGSVVSPADARCIVGSLRKTSRLFIKDKFFSLEELVGTDKPKWIDAFLTADFAIFRLTPEKYHYNHTPVAGQVVDIYEIPGGYHSCNPGAVVTVVTPFSKNKRVVTVIDTDVQNGTGVGLVAMIEIVALMIGDIVQAYSETRYENPSHVTVGMFLNKGLPKSLYRPGSSTDVLLFQEGRIRFSEDLVRNMHLSGVHSRFSQGFGQPLVETDLKVRSIVGTGAMTQGDATAFDVAAG</sequence>
<dbReference type="InterPro" id="IPR003817">
    <property type="entry name" value="PS_Dcarbxylase"/>
</dbReference>
<name>A0A9D6V5R0_9BACT</name>
<organism evidence="5 6">
    <name type="scientific">Desulfomonile tiedjei</name>
    <dbReference type="NCBI Taxonomy" id="2358"/>
    <lineage>
        <taxon>Bacteria</taxon>
        <taxon>Pseudomonadati</taxon>
        <taxon>Thermodesulfobacteriota</taxon>
        <taxon>Desulfomonilia</taxon>
        <taxon>Desulfomonilales</taxon>
        <taxon>Desulfomonilaceae</taxon>
        <taxon>Desulfomonile</taxon>
    </lineage>
</organism>
<evidence type="ECO:0000256" key="2">
    <source>
        <dbReference type="ARBA" id="ARBA00023145"/>
    </source>
</evidence>
<dbReference type="GO" id="GO:0004609">
    <property type="term" value="F:phosphatidylserine decarboxylase activity"/>
    <property type="evidence" value="ECO:0007669"/>
    <property type="project" value="InterPro"/>
</dbReference>
<dbReference type="GO" id="GO:0008654">
    <property type="term" value="P:phospholipid biosynthetic process"/>
    <property type="evidence" value="ECO:0007669"/>
    <property type="project" value="InterPro"/>
</dbReference>
<proteinExistence type="predicted"/>
<keyword evidence="4" id="KW-0670">Pyruvate</keyword>
<dbReference type="PANTHER" id="PTHR10067">
    <property type="entry name" value="PHOSPHATIDYLSERINE DECARBOXYLASE"/>
    <property type="match status" value="1"/>
</dbReference>
<evidence type="ECO:0000256" key="1">
    <source>
        <dbReference type="ARBA" id="ARBA00022793"/>
    </source>
</evidence>
<evidence type="ECO:0000313" key="5">
    <source>
        <dbReference type="EMBL" id="MBI5252605.1"/>
    </source>
</evidence>
<evidence type="ECO:0000256" key="4">
    <source>
        <dbReference type="ARBA" id="ARBA00023317"/>
    </source>
</evidence>
<protein>
    <submittedName>
        <fullName evidence="5">Phosphatidylserine decarboxylase</fullName>
    </submittedName>
</protein>
<keyword evidence="2" id="KW-0865">Zymogen</keyword>
<keyword evidence="1" id="KW-0210">Decarboxylase</keyword>
<accession>A0A9D6V5R0</accession>
<dbReference type="AlphaFoldDB" id="A0A9D6V5R0"/>
<dbReference type="Proteomes" id="UP000807825">
    <property type="component" value="Unassembled WGS sequence"/>
</dbReference>
<dbReference type="Pfam" id="PF02666">
    <property type="entry name" value="PS_Dcarbxylase"/>
    <property type="match status" value="1"/>
</dbReference>
<dbReference type="EMBL" id="JACRDE010000627">
    <property type="protein sequence ID" value="MBI5252605.1"/>
    <property type="molecule type" value="Genomic_DNA"/>
</dbReference>